<feature type="compositionally biased region" description="Basic residues" evidence="3">
    <location>
        <begin position="1"/>
        <end position="13"/>
    </location>
</feature>
<dbReference type="PANTHER" id="PTHR22880:SF225">
    <property type="entry name" value="BROMODOMAIN-CONTAINING PROTEIN BET-1-RELATED"/>
    <property type="match status" value="1"/>
</dbReference>
<feature type="region of interest" description="Disordered" evidence="3">
    <location>
        <begin position="218"/>
        <end position="249"/>
    </location>
</feature>
<dbReference type="InterPro" id="IPR036427">
    <property type="entry name" value="Bromodomain-like_sf"/>
</dbReference>
<dbReference type="SMART" id="SM00297">
    <property type="entry name" value="BROMO"/>
    <property type="match status" value="1"/>
</dbReference>
<dbReference type="Pfam" id="PF00439">
    <property type="entry name" value="Bromodomain"/>
    <property type="match status" value="1"/>
</dbReference>
<organism evidence="5 6">
    <name type="scientific">Diaporthe vaccinii</name>
    <dbReference type="NCBI Taxonomy" id="105482"/>
    <lineage>
        <taxon>Eukaryota</taxon>
        <taxon>Fungi</taxon>
        <taxon>Dikarya</taxon>
        <taxon>Ascomycota</taxon>
        <taxon>Pezizomycotina</taxon>
        <taxon>Sordariomycetes</taxon>
        <taxon>Sordariomycetidae</taxon>
        <taxon>Diaporthales</taxon>
        <taxon>Diaporthaceae</taxon>
        <taxon>Diaporthe</taxon>
        <taxon>Diaporthe eres species complex</taxon>
    </lineage>
</organism>
<dbReference type="InterPro" id="IPR050935">
    <property type="entry name" value="Bromo_chromatin_reader"/>
</dbReference>
<feature type="compositionally biased region" description="Basic residues" evidence="3">
    <location>
        <begin position="70"/>
        <end position="79"/>
    </location>
</feature>
<accession>A0ABR4EP35</accession>
<feature type="region of interest" description="Disordered" evidence="3">
    <location>
        <begin position="1"/>
        <end position="36"/>
    </location>
</feature>
<gene>
    <name evidence="5" type="ORF">FJTKL_09176</name>
</gene>
<dbReference type="InterPro" id="IPR001487">
    <property type="entry name" value="Bromodomain"/>
</dbReference>
<evidence type="ECO:0000256" key="1">
    <source>
        <dbReference type="ARBA" id="ARBA00023117"/>
    </source>
</evidence>
<evidence type="ECO:0000313" key="6">
    <source>
        <dbReference type="Proteomes" id="UP001600888"/>
    </source>
</evidence>
<dbReference type="EMBL" id="JBAWTH010000038">
    <property type="protein sequence ID" value="KAL2284209.1"/>
    <property type="molecule type" value="Genomic_DNA"/>
</dbReference>
<evidence type="ECO:0000259" key="4">
    <source>
        <dbReference type="PROSITE" id="PS50014"/>
    </source>
</evidence>
<dbReference type="PRINTS" id="PR00503">
    <property type="entry name" value="BROMODOMAIN"/>
</dbReference>
<evidence type="ECO:0000256" key="2">
    <source>
        <dbReference type="PROSITE-ProRule" id="PRU00035"/>
    </source>
</evidence>
<comment type="caution">
    <text evidence="5">The sequence shown here is derived from an EMBL/GenBank/DDBJ whole genome shotgun (WGS) entry which is preliminary data.</text>
</comment>
<dbReference type="PROSITE" id="PS50014">
    <property type="entry name" value="BROMODOMAIN_2"/>
    <property type="match status" value="1"/>
</dbReference>
<sequence>MARSSSVRRKKGHLSQGPTKGPDVADGAVPGATGRHLSLSNVPSHLIDAAHMRYFTVSDEPIAPPGTTSTRRRSLRIGRRSAAASPVVTLENQRKVKKRQQSRDWKKKHRFKYCSLTIDELLSDKYANCNVHFLKPADDFEIKLPHYLSIVKFPMYLSTIKEAIEAGEYKDSHTKCKKDFMMIVDAAMLFNDPTTDVHKAADKLKRAFMVVLKEIKSKKRSEEAAVVENEDQQETKRSKKGLKRLPSLR</sequence>
<feature type="region of interest" description="Disordered" evidence="3">
    <location>
        <begin position="59"/>
        <end position="92"/>
    </location>
</feature>
<dbReference type="SUPFAM" id="SSF47370">
    <property type="entry name" value="Bromodomain"/>
    <property type="match status" value="1"/>
</dbReference>
<evidence type="ECO:0000313" key="5">
    <source>
        <dbReference type="EMBL" id="KAL2284209.1"/>
    </source>
</evidence>
<proteinExistence type="predicted"/>
<name>A0ABR4EP35_9PEZI</name>
<keyword evidence="6" id="KW-1185">Reference proteome</keyword>
<protein>
    <recommendedName>
        <fullName evidence="4">Bromo domain-containing protein</fullName>
    </recommendedName>
</protein>
<reference evidence="5 6" key="1">
    <citation type="submission" date="2024-03" db="EMBL/GenBank/DDBJ databases">
        <title>A high-quality draft genome sequence of Diaporthe vaccinii, a causative agent of upright dieback and viscid rot disease in cranberry plants.</title>
        <authorList>
            <person name="Sarrasin M."/>
            <person name="Lang B.F."/>
            <person name="Burger G."/>
        </authorList>
    </citation>
    <scope>NUCLEOTIDE SEQUENCE [LARGE SCALE GENOMIC DNA]</scope>
    <source>
        <strain evidence="5 6">IS7</strain>
    </source>
</reference>
<dbReference type="Proteomes" id="UP001600888">
    <property type="component" value="Unassembled WGS sequence"/>
</dbReference>
<evidence type="ECO:0000256" key="3">
    <source>
        <dbReference type="SAM" id="MobiDB-lite"/>
    </source>
</evidence>
<dbReference type="PANTHER" id="PTHR22880">
    <property type="entry name" value="FALZ-RELATED BROMODOMAIN-CONTAINING PROTEINS"/>
    <property type="match status" value="1"/>
</dbReference>
<feature type="domain" description="Bromo" evidence="4">
    <location>
        <begin position="133"/>
        <end position="198"/>
    </location>
</feature>
<dbReference type="Gene3D" id="1.20.920.10">
    <property type="entry name" value="Bromodomain-like"/>
    <property type="match status" value="1"/>
</dbReference>
<keyword evidence="1 2" id="KW-0103">Bromodomain</keyword>